<keyword evidence="3" id="KW-0547">Nucleotide-binding</keyword>
<feature type="domain" description="ABC transporter" evidence="10">
    <location>
        <begin position="482"/>
        <end position="717"/>
    </location>
</feature>
<feature type="transmembrane region" description="Helical" evidence="9">
    <location>
        <begin position="201"/>
        <end position="225"/>
    </location>
</feature>
<comment type="caution">
    <text evidence="13">The sequence shown here is derived from an EMBL/GenBank/DDBJ whole genome shotgun (WGS) entry which is preliminary data.</text>
</comment>
<evidence type="ECO:0000256" key="2">
    <source>
        <dbReference type="ARBA" id="ARBA00022692"/>
    </source>
</evidence>
<keyword evidence="7 9" id="KW-0472">Membrane</keyword>
<feature type="transmembrane region" description="Helical" evidence="9">
    <location>
        <begin position="278"/>
        <end position="301"/>
    </location>
</feature>
<evidence type="ECO:0000256" key="8">
    <source>
        <dbReference type="ARBA" id="ARBA00043264"/>
    </source>
</evidence>
<keyword evidence="5" id="KW-0653">Protein transport</keyword>
<dbReference type="Gene3D" id="3.40.50.300">
    <property type="entry name" value="P-loop containing nucleotide triphosphate hydrolases"/>
    <property type="match status" value="1"/>
</dbReference>
<dbReference type="PANTHER" id="PTHR24221:SF654">
    <property type="entry name" value="ATP-BINDING CASSETTE SUB-FAMILY B MEMBER 6"/>
    <property type="match status" value="1"/>
</dbReference>
<evidence type="ECO:0000256" key="4">
    <source>
        <dbReference type="ARBA" id="ARBA00022840"/>
    </source>
</evidence>
<gene>
    <name evidence="13" type="ORF">Aconfl_43650</name>
</gene>
<dbReference type="SMART" id="SM00382">
    <property type="entry name" value="AAA"/>
    <property type="match status" value="1"/>
</dbReference>
<organism evidence="13 14">
    <name type="scientific">Algoriphagus confluentis</name>
    <dbReference type="NCBI Taxonomy" id="1697556"/>
    <lineage>
        <taxon>Bacteria</taxon>
        <taxon>Pseudomonadati</taxon>
        <taxon>Bacteroidota</taxon>
        <taxon>Cytophagia</taxon>
        <taxon>Cytophagales</taxon>
        <taxon>Cyclobacteriaceae</taxon>
        <taxon>Algoriphagus</taxon>
    </lineage>
</organism>
<dbReference type="CDD" id="cd02418">
    <property type="entry name" value="Peptidase_C39B"/>
    <property type="match status" value="1"/>
</dbReference>
<keyword evidence="8" id="KW-0080">Bacteriocin transport</keyword>
<evidence type="ECO:0000256" key="1">
    <source>
        <dbReference type="ARBA" id="ARBA00004651"/>
    </source>
</evidence>
<dbReference type="InterPro" id="IPR036640">
    <property type="entry name" value="ABC1_TM_sf"/>
</dbReference>
<dbReference type="PROSITE" id="PS00211">
    <property type="entry name" value="ABC_TRANSPORTER_1"/>
    <property type="match status" value="1"/>
</dbReference>
<evidence type="ECO:0000259" key="12">
    <source>
        <dbReference type="PROSITE" id="PS50990"/>
    </source>
</evidence>
<reference evidence="13 14" key="1">
    <citation type="submission" date="2023-08" db="EMBL/GenBank/DDBJ databases">
        <title>Draft genome sequence of Algoriphagus confluentis.</title>
        <authorList>
            <person name="Takatani N."/>
            <person name="Hosokawa M."/>
            <person name="Sawabe T."/>
        </authorList>
    </citation>
    <scope>NUCLEOTIDE SEQUENCE [LARGE SCALE GENOMIC DNA]</scope>
    <source>
        <strain evidence="13 14">NBRC 111222</strain>
    </source>
</reference>
<evidence type="ECO:0000256" key="5">
    <source>
        <dbReference type="ARBA" id="ARBA00022927"/>
    </source>
</evidence>
<sequence length="721" mass="80093">MIAPAKIPVVLQQASSDCGVACLASVIRYFGGERSIEYLRHLSGTAIQGTTVLGLVEAAKQLGMEGDAFRVKQMSYLDELEFPVILHVVIDQKLSHFVVCYGKKGEQYQLMDPALGACWITAEELLAIWQSRTLILIRPGSEFETSESSLLKKKKWILDLVRPDLPILLISGFLGLVTTILGLAVAVFSQKLIDEFLPNQAWQKLALGLVLLFVLLIGRSVLSYLRASILVRQSKELNLRLISGFFEQLLGLPKRFFDSRKVGDITSRMNDSRRIQRAVSVLTTELMVDSFVVIVCTTSIFLYAWEIGCWVAVFLPVYFLLVYRYHRPIQKGQKAVMMSYSGSESGFIDTLTGIGAVKGDSKEGLFLKANQSAYQRFQDDAFALGQVSNRLGLVSQLAGVVFLVSVLGTCCYLVAQNQMELGVLVAISGMLGMLVPAVNKLALANLQIQEAQIAGDRLYEFVQVKKEHVEDGEEIPETVTRIQVENLSFRFPGRKLLFDGLTFELKQGKLSILLGESGGGKSTLLQVLMGFYSPESGSILINEDRSMKAISKKSWREQVGYVPQEIKIFNGSLGYNLSLDPNPACFEQVVRRCQELGLHEFFERMPQGYFTQVGEEGVNLSGGQKQLVGIARALIKRPKALFLDEFTGAMDRMTEQKMLDLILKVKKEIPVLVVTHRIRPALLADEVMILDQGRLVEVGTPDLLAQGENLLSESLRDLVRG</sequence>
<accession>A0ABQ6PUT5</accession>
<dbReference type="SUPFAM" id="SSF52540">
    <property type="entry name" value="P-loop containing nucleoside triphosphate hydrolases"/>
    <property type="match status" value="1"/>
</dbReference>
<dbReference type="InterPro" id="IPR039421">
    <property type="entry name" value="Type_1_exporter"/>
</dbReference>
<evidence type="ECO:0000313" key="14">
    <source>
        <dbReference type="Proteomes" id="UP001338309"/>
    </source>
</evidence>
<dbReference type="InterPro" id="IPR005074">
    <property type="entry name" value="Peptidase_C39"/>
</dbReference>
<name>A0ABQ6PUT5_9BACT</name>
<protein>
    <submittedName>
        <fullName evidence="13">Peptidase domain-containing ABC transporter</fullName>
    </submittedName>
</protein>
<dbReference type="RefSeq" id="WP_338226516.1">
    <property type="nucleotide sequence ID" value="NZ_BTPD01000028.1"/>
</dbReference>
<dbReference type="Pfam" id="PF03412">
    <property type="entry name" value="Peptidase_C39"/>
    <property type="match status" value="1"/>
</dbReference>
<feature type="domain" description="ABC transmembrane type-1" evidence="11">
    <location>
        <begin position="169"/>
        <end position="450"/>
    </location>
</feature>
<dbReference type="InterPro" id="IPR003439">
    <property type="entry name" value="ABC_transporter-like_ATP-bd"/>
</dbReference>
<dbReference type="InterPro" id="IPR011527">
    <property type="entry name" value="ABC1_TM_dom"/>
</dbReference>
<dbReference type="Gene3D" id="1.20.1560.10">
    <property type="entry name" value="ABC transporter type 1, transmembrane domain"/>
    <property type="match status" value="1"/>
</dbReference>
<dbReference type="Pfam" id="PF00005">
    <property type="entry name" value="ABC_tran"/>
    <property type="match status" value="1"/>
</dbReference>
<dbReference type="PANTHER" id="PTHR24221">
    <property type="entry name" value="ATP-BINDING CASSETTE SUB-FAMILY B"/>
    <property type="match status" value="1"/>
</dbReference>
<keyword evidence="2 9" id="KW-0812">Transmembrane</keyword>
<dbReference type="InterPro" id="IPR027417">
    <property type="entry name" value="P-loop_NTPase"/>
</dbReference>
<dbReference type="EMBL" id="BTPD01000028">
    <property type="protein sequence ID" value="GMQ31719.1"/>
    <property type="molecule type" value="Genomic_DNA"/>
</dbReference>
<evidence type="ECO:0000256" key="7">
    <source>
        <dbReference type="ARBA" id="ARBA00023136"/>
    </source>
</evidence>
<evidence type="ECO:0000256" key="3">
    <source>
        <dbReference type="ARBA" id="ARBA00022741"/>
    </source>
</evidence>
<dbReference type="Gene3D" id="3.90.70.10">
    <property type="entry name" value="Cysteine proteinases"/>
    <property type="match status" value="1"/>
</dbReference>
<evidence type="ECO:0000313" key="13">
    <source>
        <dbReference type="EMBL" id="GMQ31719.1"/>
    </source>
</evidence>
<keyword evidence="5" id="KW-0813">Transport</keyword>
<dbReference type="PROSITE" id="PS50893">
    <property type="entry name" value="ABC_TRANSPORTER_2"/>
    <property type="match status" value="1"/>
</dbReference>
<proteinExistence type="predicted"/>
<dbReference type="InterPro" id="IPR017871">
    <property type="entry name" value="ABC_transporter-like_CS"/>
</dbReference>
<dbReference type="CDD" id="cd18570">
    <property type="entry name" value="ABC_6TM_PCAT1_LagD_like"/>
    <property type="match status" value="1"/>
</dbReference>
<evidence type="ECO:0000259" key="10">
    <source>
        <dbReference type="PROSITE" id="PS50893"/>
    </source>
</evidence>
<evidence type="ECO:0000256" key="9">
    <source>
        <dbReference type="SAM" id="Phobius"/>
    </source>
</evidence>
<feature type="transmembrane region" description="Helical" evidence="9">
    <location>
        <begin position="393"/>
        <end position="415"/>
    </location>
</feature>
<keyword evidence="14" id="KW-1185">Reference proteome</keyword>
<evidence type="ECO:0000259" key="11">
    <source>
        <dbReference type="PROSITE" id="PS50929"/>
    </source>
</evidence>
<feature type="transmembrane region" description="Helical" evidence="9">
    <location>
        <begin position="165"/>
        <end position="189"/>
    </location>
</feature>
<dbReference type="InterPro" id="IPR003593">
    <property type="entry name" value="AAA+_ATPase"/>
</dbReference>
<feature type="domain" description="Peptidase C39" evidence="12">
    <location>
        <begin position="12"/>
        <end position="136"/>
    </location>
</feature>
<evidence type="ECO:0000256" key="6">
    <source>
        <dbReference type="ARBA" id="ARBA00022989"/>
    </source>
</evidence>
<feature type="transmembrane region" description="Helical" evidence="9">
    <location>
        <begin position="421"/>
        <end position="438"/>
    </location>
</feature>
<dbReference type="SUPFAM" id="SSF90123">
    <property type="entry name" value="ABC transporter transmembrane region"/>
    <property type="match status" value="1"/>
</dbReference>
<dbReference type="PROSITE" id="PS50990">
    <property type="entry name" value="PEPTIDASE_C39"/>
    <property type="match status" value="1"/>
</dbReference>
<feature type="transmembrane region" description="Helical" evidence="9">
    <location>
        <begin position="307"/>
        <end position="325"/>
    </location>
</feature>
<keyword evidence="6 9" id="KW-1133">Transmembrane helix</keyword>
<dbReference type="Pfam" id="PF00664">
    <property type="entry name" value="ABC_membrane"/>
    <property type="match status" value="1"/>
</dbReference>
<dbReference type="PROSITE" id="PS50929">
    <property type="entry name" value="ABC_TM1F"/>
    <property type="match status" value="1"/>
</dbReference>
<keyword evidence="4" id="KW-0067">ATP-binding</keyword>
<dbReference type="Proteomes" id="UP001338309">
    <property type="component" value="Unassembled WGS sequence"/>
</dbReference>
<comment type="subcellular location">
    <subcellularLocation>
        <location evidence="1">Cell membrane</location>
        <topology evidence="1">Multi-pass membrane protein</topology>
    </subcellularLocation>
</comment>